<evidence type="ECO:0000313" key="3">
    <source>
        <dbReference type="Proteomes" id="UP000601435"/>
    </source>
</evidence>
<feature type="region of interest" description="Disordered" evidence="1">
    <location>
        <begin position="30"/>
        <end position="59"/>
    </location>
</feature>
<comment type="caution">
    <text evidence="2">The sequence shown here is derived from an EMBL/GenBank/DDBJ whole genome shotgun (WGS) entry which is preliminary data.</text>
</comment>
<organism evidence="2 3">
    <name type="scientific">Symbiodinium necroappetens</name>
    <dbReference type="NCBI Taxonomy" id="1628268"/>
    <lineage>
        <taxon>Eukaryota</taxon>
        <taxon>Sar</taxon>
        <taxon>Alveolata</taxon>
        <taxon>Dinophyceae</taxon>
        <taxon>Suessiales</taxon>
        <taxon>Symbiodiniaceae</taxon>
        <taxon>Symbiodinium</taxon>
    </lineage>
</organism>
<evidence type="ECO:0000256" key="1">
    <source>
        <dbReference type="SAM" id="MobiDB-lite"/>
    </source>
</evidence>
<protein>
    <submittedName>
        <fullName evidence="2">Uncharacterized protein</fullName>
    </submittedName>
</protein>
<dbReference type="Proteomes" id="UP000601435">
    <property type="component" value="Unassembled WGS sequence"/>
</dbReference>
<dbReference type="AlphaFoldDB" id="A0A812YTA7"/>
<accession>A0A812YTA7</accession>
<dbReference type="EMBL" id="CAJNJA010043600">
    <property type="protein sequence ID" value="CAE7795159.1"/>
    <property type="molecule type" value="Genomic_DNA"/>
</dbReference>
<gene>
    <name evidence="2" type="ORF">SNEC2469_LOCUS23404</name>
</gene>
<name>A0A812YTA7_9DINO</name>
<keyword evidence="3" id="KW-1185">Reference proteome</keyword>
<evidence type="ECO:0000313" key="2">
    <source>
        <dbReference type="EMBL" id="CAE7795159.1"/>
    </source>
</evidence>
<proteinExistence type="predicted"/>
<sequence length="104" mass="11806">MTSTCQCRRRTSRNRHQHMLQRTCTSSMPFWERGKTSSSQTAEIGSPPGLHSGSKSKIGACAPRTRRSFRSACLWMPLSGTSSLKASRNRLWSHPRSRCSKRYC</sequence>
<reference evidence="2" key="1">
    <citation type="submission" date="2021-02" db="EMBL/GenBank/DDBJ databases">
        <authorList>
            <person name="Dougan E. K."/>
            <person name="Rhodes N."/>
            <person name="Thang M."/>
            <person name="Chan C."/>
        </authorList>
    </citation>
    <scope>NUCLEOTIDE SEQUENCE</scope>
</reference>